<reference evidence="3 4" key="1">
    <citation type="submission" date="2007-06" db="EMBL/GenBank/DDBJ databases">
        <authorList>
            <person name="Shimkets L."/>
            <person name="Ferriera S."/>
            <person name="Johnson J."/>
            <person name="Kravitz S."/>
            <person name="Beeson K."/>
            <person name="Sutton G."/>
            <person name="Rogers Y.-H."/>
            <person name="Friedman R."/>
            <person name="Frazier M."/>
            <person name="Venter J.C."/>
        </authorList>
    </citation>
    <scope>NUCLEOTIDE SEQUENCE [LARGE SCALE GENOMIC DNA]</scope>
    <source>
        <strain evidence="3 4">SIR-1</strain>
    </source>
</reference>
<dbReference type="GO" id="GO:0016788">
    <property type="term" value="F:hydrolase activity, acting on ester bonds"/>
    <property type="evidence" value="ECO:0007669"/>
    <property type="project" value="UniProtKB-ARBA"/>
</dbReference>
<keyword evidence="4" id="KW-1185">Reference proteome</keyword>
<dbReference type="PANTHER" id="PTHR43784:SF2">
    <property type="entry name" value="GDSL-LIKE LIPASE_ACYLHYDROLASE, PUTATIVE (AFU_ORTHOLOGUE AFUA_2G00820)-RELATED"/>
    <property type="match status" value="1"/>
</dbReference>
<dbReference type="Pfam" id="PF13472">
    <property type="entry name" value="Lipase_GDSL_2"/>
    <property type="match status" value="1"/>
</dbReference>
<feature type="region of interest" description="Disordered" evidence="1">
    <location>
        <begin position="1"/>
        <end position="35"/>
    </location>
</feature>
<evidence type="ECO:0000313" key="3">
    <source>
        <dbReference type="EMBL" id="EDM74637.1"/>
    </source>
</evidence>
<dbReference type="STRING" id="391625.PPSIR1_37739"/>
<proteinExistence type="predicted"/>
<evidence type="ECO:0000313" key="4">
    <source>
        <dbReference type="Proteomes" id="UP000005801"/>
    </source>
</evidence>
<dbReference type="SUPFAM" id="SSF52266">
    <property type="entry name" value="SGNH hydrolase"/>
    <property type="match status" value="1"/>
</dbReference>
<dbReference type="eggNOG" id="COG2755">
    <property type="taxonomic scope" value="Bacteria"/>
</dbReference>
<dbReference type="AlphaFoldDB" id="A6GHL3"/>
<dbReference type="PANTHER" id="PTHR43784">
    <property type="entry name" value="GDSL-LIKE LIPASE/ACYLHYDROLASE, PUTATIVE (AFU_ORTHOLOGUE AFUA_2G00820)-RELATED"/>
    <property type="match status" value="1"/>
</dbReference>
<feature type="domain" description="SGNH hydrolase-type esterase" evidence="2">
    <location>
        <begin position="209"/>
        <end position="398"/>
    </location>
</feature>
<gene>
    <name evidence="3" type="ORF">PPSIR1_37739</name>
</gene>
<sequence>MSAETSTATDSTTTGGDTDTSEATEHTGSEPEPGWVATWAASPTAASPLTAPPVELAEQSLRQVARVSLGGELVRVRLANTFGEEAIAVSEARLALSGEGSAIEASSDRPLTVEGAASFVLPAGQIVVTDPVELEVAALGDLSVSLYFAESVVTTTVHAEAAQTSWLSAGNLSADATWPGDAATTTSSYWLNGVEVLATLGEGSGAVVALGDSLTDGSGSTVDGNGRWPNRLAERFQAKPSTADLAVVNAGIGGNCVLRDFIGPKALDRFERDVLDQPGVAWVIVFEGINDIGVGSVLNQLPTPEALVDGYLELIDEAHARGLVVHGATLLPYEGADYYTEDGEAVRQAVNEWIRTSGAFDAVHDFDAVIRDPGQPTRVLPDYDVGDHLHLNDAGYAALGDSIDLTLFE</sequence>
<accession>A6GHL3</accession>
<dbReference type="RefSeq" id="WP_006976200.1">
    <property type="nucleotide sequence ID" value="NZ_ABCS01000121.1"/>
</dbReference>
<feature type="compositionally biased region" description="Low complexity" evidence="1">
    <location>
        <begin position="1"/>
        <end position="18"/>
    </location>
</feature>
<organism evidence="3 4">
    <name type="scientific">Plesiocystis pacifica SIR-1</name>
    <dbReference type="NCBI Taxonomy" id="391625"/>
    <lineage>
        <taxon>Bacteria</taxon>
        <taxon>Pseudomonadati</taxon>
        <taxon>Myxococcota</taxon>
        <taxon>Polyangia</taxon>
        <taxon>Nannocystales</taxon>
        <taxon>Nannocystaceae</taxon>
        <taxon>Plesiocystis</taxon>
    </lineage>
</organism>
<dbReference type="CDD" id="cd01830">
    <property type="entry name" value="XynE_like"/>
    <property type="match status" value="1"/>
</dbReference>
<dbReference type="OrthoDB" id="1828825at2"/>
<protein>
    <submittedName>
        <fullName evidence="3">Putative secreted protein</fullName>
    </submittedName>
</protein>
<dbReference type="InterPro" id="IPR053140">
    <property type="entry name" value="GDSL_Rv0518-like"/>
</dbReference>
<dbReference type="InterPro" id="IPR036514">
    <property type="entry name" value="SGNH_hydro_sf"/>
</dbReference>
<dbReference type="Gene3D" id="3.40.50.1110">
    <property type="entry name" value="SGNH hydrolase"/>
    <property type="match status" value="1"/>
</dbReference>
<comment type="caution">
    <text evidence="3">The sequence shown here is derived from an EMBL/GenBank/DDBJ whole genome shotgun (WGS) entry which is preliminary data.</text>
</comment>
<evidence type="ECO:0000259" key="2">
    <source>
        <dbReference type="Pfam" id="PF13472"/>
    </source>
</evidence>
<dbReference type="EMBL" id="ABCS01000121">
    <property type="protein sequence ID" value="EDM74637.1"/>
    <property type="molecule type" value="Genomic_DNA"/>
</dbReference>
<dbReference type="Proteomes" id="UP000005801">
    <property type="component" value="Unassembled WGS sequence"/>
</dbReference>
<evidence type="ECO:0000256" key="1">
    <source>
        <dbReference type="SAM" id="MobiDB-lite"/>
    </source>
</evidence>
<name>A6GHL3_9BACT</name>
<dbReference type="InterPro" id="IPR013830">
    <property type="entry name" value="SGNH_hydro"/>
</dbReference>